<gene>
    <name evidence="1" type="ORF">GCM10007932_32700</name>
</gene>
<dbReference type="AlphaFoldDB" id="A0AAV5NU09"/>
<comment type="caution">
    <text evidence="1">The sequence shown here is derived from an EMBL/GenBank/DDBJ whole genome shotgun (WGS) entry which is preliminary data.</text>
</comment>
<dbReference type="Gene3D" id="3.90.1590.10">
    <property type="entry name" value="glutathione-dependent formaldehyde- activating enzyme (gfa)"/>
    <property type="match status" value="1"/>
</dbReference>
<evidence type="ECO:0000313" key="2">
    <source>
        <dbReference type="Proteomes" id="UP001156690"/>
    </source>
</evidence>
<evidence type="ECO:0008006" key="3">
    <source>
        <dbReference type="Google" id="ProtNLM"/>
    </source>
</evidence>
<accession>A0AAV5NU09</accession>
<proteinExistence type="predicted"/>
<sequence>MVPCGEEVDIIGSEYVKEYDSSEWAVRAFCLDCGTHLYSRFKQTNQFNVPAGLFSQWEALDMAMQYFIDIKPSYYCFSNNTPTMTESEVLNHFSSTPK</sequence>
<dbReference type="SUPFAM" id="SSF51316">
    <property type="entry name" value="Mss4-like"/>
    <property type="match status" value="1"/>
</dbReference>
<keyword evidence="2" id="KW-1185">Reference proteome</keyword>
<dbReference type="Proteomes" id="UP001156690">
    <property type="component" value="Unassembled WGS sequence"/>
</dbReference>
<protein>
    <recommendedName>
        <fullName evidence="3">GFA family protein</fullName>
    </recommendedName>
</protein>
<evidence type="ECO:0000313" key="1">
    <source>
        <dbReference type="EMBL" id="GLQ73910.1"/>
    </source>
</evidence>
<dbReference type="EMBL" id="BSNX01000041">
    <property type="protein sequence ID" value="GLQ73910.1"/>
    <property type="molecule type" value="Genomic_DNA"/>
</dbReference>
<organism evidence="1 2">
    <name type="scientific">Vibrio penaeicida</name>
    <dbReference type="NCBI Taxonomy" id="104609"/>
    <lineage>
        <taxon>Bacteria</taxon>
        <taxon>Pseudomonadati</taxon>
        <taxon>Pseudomonadota</taxon>
        <taxon>Gammaproteobacteria</taxon>
        <taxon>Vibrionales</taxon>
        <taxon>Vibrionaceae</taxon>
        <taxon>Vibrio</taxon>
    </lineage>
</organism>
<name>A0AAV5NU09_9VIBR</name>
<reference evidence="2" key="1">
    <citation type="journal article" date="2019" name="Int. J. Syst. Evol. Microbiol.">
        <title>The Global Catalogue of Microorganisms (GCM) 10K type strain sequencing project: providing services to taxonomists for standard genome sequencing and annotation.</title>
        <authorList>
            <consortium name="The Broad Institute Genomics Platform"/>
            <consortium name="The Broad Institute Genome Sequencing Center for Infectious Disease"/>
            <person name="Wu L."/>
            <person name="Ma J."/>
        </authorList>
    </citation>
    <scope>NUCLEOTIDE SEQUENCE [LARGE SCALE GENOMIC DNA]</scope>
    <source>
        <strain evidence="2">NBRC 15640</strain>
    </source>
</reference>
<dbReference type="InterPro" id="IPR011057">
    <property type="entry name" value="Mss4-like_sf"/>
</dbReference>